<keyword evidence="5 6" id="KW-0472">Membrane</keyword>
<dbReference type="GO" id="GO:0005886">
    <property type="term" value="C:plasma membrane"/>
    <property type="evidence" value="ECO:0007669"/>
    <property type="project" value="UniProtKB-SubCell"/>
</dbReference>
<dbReference type="InterPro" id="IPR050833">
    <property type="entry name" value="Poly_Biosynth_Transport"/>
</dbReference>
<feature type="transmembrane region" description="Helical" evidence="6">
    <location>
        <begin position="384"/>
        <end position="404"/>
    </location>
</feature>
<gene>
    <name evidence="7" type="ORF">C7S18_03775</name>
</gene>
<feature type="transmembrane region" description="Helical" evidence="6">
    <location>
        <begin position="43"/>
        <end position="64"/>
    </location>
</feature>
<dbReference type="PANTHER" id="PTHR30250">
    <property type="entry name" value="PST FAMILY PREDICTED COLANIC ACID TRANSPORTER"/>
    <property type="match status" value="1"/>
</dbReference>
<accession>A0A2P1PNE9</accession>
<feature type="transmembrane region" description="Helical" evidence="6">
    <location>
        <begin position="251"/>
        <end position="271"/>
    </location>
</feature>
<keyword evidence="3 6" id="KW-0812">Transmembrane</keyword>
<keyword evidence="8" id="KW-1185">Reference proteome</keyword>
<evidence type="ECO:0000313" key="7">
    <source>
        <dbReference type="EMBL" id="AVP96362.1"/>
    </source>
</evidence>
<dbReference type="PANTHER" id="PTHR30250:SF11">
    <property type="entry name" value="O-ANTIGEN TRANSPORTER-RELATED"/>
    <property type="match status" value="1"/>
</dbReference>
<dbReference type="KEGG" id="xba:C7S18_03775"/>
<feature type="transmembrane region" description="Helical" evidence="6">
    <location>
        <begin position="334"/>
        <end position="352"/>
    </location>
</feature>
<evidence type="ECO:0000256" key="2">
    <source>
        <dbReference type="ARBA" id="ARBA00022475"/>
    </source>
</evidence>
<dbReference type="AlphaFoldDB" id="A0A2P1PNE9"/>
<feature type="transmembrane region" description="Helical" evidence="6">
    <location>
        <begin position="120"/>
        <end position="141"/>
    </location>
</feature>
<feature type="transmembrane region" description="Helical" evidence="6">
    <location>
        <begin position="153"/>
        <end position="170"/>
    </location>
</feature>
<reference evidence="7 8" key="2">
    <citation type="submission" date="2018-03" db="EMBL/GenBank/DDBJ databases">
        <authorList>
            <person name="Keele B.F."/>
        </authorList>
    </citation>
    <scope>NUCLEOTIDE SEQUENCE [LARGE SCALE GENOMIC DNA]</scope>
    <source>
        <strain evidence="7 8">D13</strain>
    </source>
</reference>
<evidence type="ECO:0000256" key="5">
    <source>
        <dbReference type="ARBA" id="ARBA00023136"/>
    </source>
</evidence>
<comment type="subcellular location">
    <subcellularLocation>
        <location evidence="1">Cell membrane</location>
        <topology evidence="1">Multi-pass membrane protein</topology>
    </subcellularLocation>
</comment>
<dbReference type="EMBL" id="CP027860">
    <property type="protein sequence ID" value="AVP96362.1"/>
    <property type="molecule type" value="Genomic_DNA"/>
</dbReference>
<feature type="transmembrane region" description="Helical" evidence="6">
    <location>
        <begin position="359"/>
        <end position="378"/>
    </location>
</feature>
<evidence type="ECO:0000256" key="1">
    <source>
        <dbReference type="ARBA" id="ARBA00004651"/>
    </source>
</evidence>
<dbReference type="RefSeq" id="WP_106890291.1">
    <property type="nucleotide sequence ID" value="NZ_CP027860.1"/>
</dbReference>
<feature type="transmembrane region" description="Helical" evidence="6">
    <location>
        <begin position="292"/>
        <end position="314"/>
    </location>
</feature>
<feature type="transmembrane region" description="Helical" evidence="6">
    <location>
        <begin position="12"/>
        <end position="31"/>
    </location>
</feature>
<name>A0A2P1PNE9_9GAMM</name>
<dbReference type="Proteomes" id="UP000241074">
    <property type="component" value="Chromosome"/>
</dbReference>
<feature type="transmembrane region" description="Helical" evidence="6">
    <location>
        <begin position="90"/>
        <end position="108"/>
    </location>
</feature>
<evidence type="ECO:0000256" key="6">
    <source>
        <dbReference type="SAM" id="Phobius"/>
    </source>
</evidence>
<evidence type="ECO:0000256" key="3">
    <source>
        <dbReference type="ARBA" id="ARBA00022692"/>
    </source>
</evidence>
<protein>
    <recommendedName>
        <fullName evidence="9">Polysaccharide biosynthesis protein</fullName>
    </recommendedName>
</protein>
<reference evidence="7 8" key="1">
    <citation type="submission" date="2018-03" db="EMBL/GenBank/DDBJ databases">
        <title>Ahniella affigens gen. nov., sp. nov., a gammaproteobacterium isolated from sandy soil near a stream.</title>
        <authorList>
            <person name="Ko Y."/>
            <person name="Kim J.-H."/>
        </authorList>
    </citation>
    <scope>NUCLEOTIDE SEQUENCE [LARGE SCALE GENOMIC DNA]</scope>
    <source>
        <strain evidence="7 8">D13</strain>
    </source>
</reference>
<keyword evidence="4 6" id="KW-1133">Transmembrane helix</keyword>
<evidence type="ECO:0000256" key="4">
    <source>
        <dbReference type="ARBA" id="ARBA00022989"/>
    </source>
</evidence>
<evidence type="ECO:0000313" key="8">
    <source>
        <dbReference type="Proteomes" id="UP000241074"/>
    </source>
</evidence>
<evidence type="ECO:0008006" key="9">
    <source>
        <dbReference type="Google" id="ProtNLM"/>
    </source>
</evidence>
<organism evidence="7 8">
    <name type="scientific">Ahniella affigens</name>
    <dbReference type="NCBI Taxonomy" id="2021234"/>
    <lineage>
        <taxon>Bacteria</taxon>
        <taxon>Pseudomonadati</taxon>
        <taxon>Pseudomonadota</taxon>
        <taxon>Gammaproteobacteria</taxon>
        <taxon>Lysobacterales</taxon>
        <taxon>Rhodanobacteraceae</taxon>
        <taxon>Ahniella</taxon>
    </lineage>
</organism>
<sequence>MIRRIWWEAMPGYAYQLLVLLLTLILIPWQAKVLGADAWAVVAFAWSLHALLFALDLAFGPLLLRDLARDLPKPVLVAHYLHFHQRYRQAALILTAMAALLLAVGKQLRPQLPMDFASLLLLAAVFQFQVLNACATGFWNARQAQWRAGFRSALFLLLKHALATTFMLFIEPAASLYLLGFVIGAGVEWQLNRRRLLGDLAAEDRFRNDQATEPVTGVPELSLAALSAFLTLLGSQLDRLWFAATLPAAQFALYALIAIPFAAYLSLQMPLQRSLLPRLSRADGSAHAMRHYWQAHALLALPCLGLAWLSPWVLPLWLHQHQLGAHWPELFRQLWLALAGTVLMGPVGAWLIQTARWRVLITTQFLSLVAQALIFTLGTNQWQVFAAVPAAWVPTIAGILLILMQPELRRTFSRHIEPR</sequence>
<keyword evidence="2" id="KW-1003">Cell membrane</keyword>
<proteinExistence type="predicted"/>